<dbReference type="GO" id="GO:0044550">
    <property type="term" value="P:secondary metabolite biosynthetic process"/>
    <property type="evidence" value="ECO:0007669"/>
    <property type="project" value="TreeGrafter"/>
</dbReference>
<accession>A0A4S4N447</accession>
<sequence>MAKPGLTVAIIGGGIAGLMFALALSKSREDIAIDIYEAGPDFSELGAGLNLWPRVLEIMDSFGLIGELQATAGKPDHEKKMQFRKGDEPGSIIWGESPASIHGIHRGDLLKILVEHTATRCQSHFHKKIVSYEDIPHQPVILNFTDGTTATCDLLVGADGVKSSVRAYMYNQMADKLQSEGRIDDEVENVRKHAKPYWSGNIIYSSKEEARRQMIITYPISQGRFINTACVVVKDDLYGTIYDGPWAVRTTNEEVVKQYNGWDAPAQALVKLAENPMRWVVNIVLDDLPTFACGRVAIIGDAAHSMTTHQAAGAMQAVEDGYVLAALLGRPETSPGTIPLALRAYDEVRRPIAQSFQRLSRQTAQMILLDKMDGVTKETSAASVYSKETLPNKNDLLQELFQWAPKSSVVPDRDRALQIYGTMVRNSNSGFEHRLPLETVLAFSKM</sequence>
<dbReference type="OrthoDB" id="417877at2759"/>
<dbReference type="PRINTS" id="PR00420">
    <property type="entry name" value="RNGMNOXGNASE"/>
</dbReference>
<feature type="transmembrane region" description="Helical" evidence="4">
    <location>
        <begin position="6"/>
        <end position="24"/>
    </location>
</feature>
<dbReference type="EMBL" id="SGPM01000018">
    <property type="protein sequence ID" value="THH32611.1"/>
    <property type="molecule type" value="Genomic_DNA"/>
</dbReference>
<evidence type="ECO:0000313" key="7">
    <source>
        <dbReference type="Proteomes" id="UP000308730"/>
    </source>
</evidence>
<keyword evidence="1" id="KW-0285">Flavoprotein</keyword>
<feature type="domain" description="FAD-binding" evidence="5">
    <location>
        <begin position="7"/>
        <end position="356"/>
    </location>
</feature>
<evidence type="ECO:0000256" key="1">
    <source>
        <dbReference type="ARBA" id="ARBA00022630"/>
    </source>
</evidence>
<dbReference type="PANTHER" id="PTHR46720:SF3">
    <property type="entry name" value="FAD-BINDING DOMAIN-CONTAINING PROTEIN-RELATED"/>
    <property type="match status" value="1"/>
</dbReference>
<keyword evidence="4" id="KW-1133">Transmembrane helix</keyword>
<dbReference type="PANTHER" id="PTHR46720">
    <property type="entry name" value="HYDROXYLASE, PUTATIVE (AFU_ORTHOLOGUE AFUA_3G01460)-RELATED"/>
    <property type="match status" value="1"/>
</dbReference>
<keyword evidence="7" id="KW-1185">Reference proteome</keyword>
<dbReference type="InterPro" id="IPR051104">
    <property type="entry name" value="FAD_monoxygenase"/>
</dbReference>
<dbReference type="GO" id="GO:0071949">
    <property type="term" value="F:FAD binding"/>
    <property type="evidence" value="ECO:0007669"/>
    <property type="project" value="InterPro"/>
</dbReference>
<dbReference type="Proteomes" id="UP000308730">
    <property type="component" value="Unassembled WGS sequence"/>
</dbReference>
<dbReference type="Gene3D" id="3.50.50.60">
    <property type="entry name" value="FAD/NAD(P)-binding domain"/>
    <property type="match status" value="1"/>
</dbReference>
<organism evidence="6 7">
    <name type="scientific">Antrodiella citrinella</name>
    <dbReference type="NCBI Taxonomy" id="2447956"/>
    <lineage>
        <taxon>Eukaryota</taxon>
        <taxon>Fungi</taxon>
        <taxon>Dikarya</taxon>
        <taxon>Basidiomycota</taxon>
        <taxon>Agaricomycotina</taxon>
        <taxon>Agaricomycetes</taxon>
        <taxon>Polyporales</taxon>
        <taxon>Steccherinaceae</taxon>
        <taxon>Antrodiella</taxon>
    </lineage>
</organism>
<evidence type="ECO:0000259" key="5">
    <source>
        <dbReference type="Pfam" id="PF01494"/>
    </source>
</evidence>
<keyword evidence="2" id="KW-0274">FAD</keyword>
<evidence type="ECO:0000313" key="6">
    <source>
        <dbReference type="EMBL" id="THH32611.1"/>
    </source>
</evidence>
<dbReference type="SUPFAM" id="SSF54373">
    <property type="entry name" value="FAD-linked reductases, C-terminal domain"/>
    <property type="match status" value="1"/>
</dbReference>
<keyword evidence="4" id="KW-0812">Transmembrane</keyword>
<evidence type="ECO:0000256" key="2">
    <source>
        <dbReference type="ARBA" id="ARBA00022827"/>
    </source>
</evidence>
<proteinExistence type="predicted"/>
<protein>
    <recommendedName>
        <fullName evidence="5">FAD-binding domain-containing protein</fullName>
    </recommendedName>
</protein>
<dbReference type="GO" id="GO:0016491">
    <property type="term" value="F:oxidoreductase activity"/>
    <property type="evidence" value="ECO:0007669"/>
    <property type="project" value="UniProtKB-KW"/>
</dbReference>
<dbReference type="Pfam" id="PF01494">
    <property type="entry name" value="FAD_binding_3"/>
    <property type="match status" value="1"/>
</dbReference>
<keyword evidence="4" id="KW-0472">Membrane</keyword>
<reference evidence="6 7" key="1">
    <citation type="submission" date="2019-02" db="EMBL/GenBank/DDBJ databases">
        <title>Genome sequencing of the rare red list fungi Antrodiella citrinella (Flaviporus citrinellus).</title>
        <authorList>
            <person name="Buettner E."/>
            <person name="Kellner H."/>
        </authorList>
    </citation>
    <scope>NUCLEOTIDE SEQUENCE [LARGE SCALE GENOMIC DNA]</scope>
    <source>
        <strain evidence="6 7">DSM 108506</strain>
    </source>
</reference>
<keyword evidence="3" id="KW-0560">Oxidoreductase</keyword>
<dbReference type="InterPro" id="IPR036188">
    <property type="entry name" value="FAD/NAD-bd_sf"/>
</dbReference>
<evidence type="ECO:0000256" key="4">
    <source>
        <dbReference type="SAM" id="Phobius"/>
    </source>
</evidence>
<gene>
    <name evidence="6" type="ORF">EUX98_g1557</name>
</gene>
<evidence type="ECO:0000256" key="3">
    <source>
        <dbReference type="ARBA" id="ARBA00023002"/>
    </source>
</evidence>
<dbReference type="SUPFAM" id="SSF51905">
    <property type="entry name" value="FAD/NAD(P)-binding domain"/>
    <property type="match status" value="1"/>
</dbReference>
<comment type="caution">
    <text evidence="6">The sequence shown here is derived from an EMBL/GenBank/DDBJ whole genome shotgun (WGS) entry which is preliminary data.</text>
</comment>
<dbReference type="AlphaFoldDB" id="A0A4S4N447"/>
<dbReference type="InterPro" id="IPR002938">
    <property type="entry name" value="FAD-bd"/>
</dbReference>
<name>A0A4S4N447_9APHY</name>